<protein>
    <submittedName>
        <fullName evidence="1">Uncharacterized protein</fullName>
    </submittedName>
</protein>
<dbReference type="Proteomes" id="UP001159428">
    <property type="component" value="Unassembled WGS sequence"/>
</dbReference>
<comment type="caution">
    <text evidence="1">The sequence shown here is derived from an EMBL/GenBank/DDBJ whole genome shotgun (WGS) entry which is preliminary data.</text>
</comment>
<organism evidence="1 2">
    <name type="scientific">Pocillopora meandrina</name>
    <dbReference type="NCBI Taxonomy" id="46732"/>
    <lineage>
        <taxon>Eukaryota</taxon>
        <taxon>Metazoa</taxon>
        <taxon>Cnidaria</taxon>
        <taxon>Anthozoa</taxon>
        <taxon>Hexacorallia</taxon>
        <taxon>Scleractinia</taxon>
        <taxon>Astrocoeniina</taxon>
        <taxon>Pocilloporidae</taxon>
        <taxon>Pocillopora</taxon>
    </lineage>
</organism>
<dbReference type="EMBL" id="CALNXJ010000053">
    <property type="protein sequence ID" value="CAH3153281.1"/>
    <property type="molecule type" value="Genomic_DNA"/>
</dbReference>
<accession>A0AAU9XNS0</accession>
<proteinExistence type="predicted"/>
<evidence type="ECO:0000313" key="2">
    <source>
        <dbReference type="Proteomes" id="UP001159428"/>
    </source>
</evidence>
<gene>
    <name evidence="1" type="ORF">PMEA_00027209</name>
</gene>
<sequence>CFLYTICSGQESTRISRYRILLTISIKYQPKKGSLQHIFGFVVGWVWHSPSDKWHWSLTTQRLLMNFMASEEYDGPISSNGTPSVEVPQTEMAITTEAQQQLRTINPL</sequence>
<keyword evidence="2" id="KW-1185">Reference proteome</keyword>
<evidence type="ECO:0000313" key="1">
    <source>
        <dbReference type="EMBL" id="CAH3153281.1"/>
    </source>
</evidence>
<reference evidence="1 2" key="1">
    <citation type="submission" date="2022-05" db="EMBL/GenBank/DDBJ databases">
        <authorList>
            <consortium name="Genoscope - CEA"/>
            <person name="William W."/>
        </authorList>
    </citation>
    <scope>NUCLEOTIDE SEQUENCE [LARGE SCALE GENOMIC DNA]</scope>
</reference>
<dbReference type="AlphaFoldDB" id="A0AAU9XNS0"/>
<name>A0AAU9XNS0_9CNID</name>
<feature type="non-terminal residue" evidence="1">
    <location>
        <position position="1"/>
    </location>
</feature>